<evidence type="ECO:0000256" key="2">
    <source>
        <dbReference type="SAM" id="SignalP"/>
    </source>
</evidence>
<protein>
    <submittedName>
        <fullName evidence="4">Polar amino acid transport system substrate-binding protein</fullName>
    </submittedName>
</protein>
<dbReference type="RefSeq" id="WP_091520774.1">
    <property type="nucleotide sequence ID" value="NZ_FORF01000008.1"/>
</dbReference>
<feature type="signal peptide" evidence="2">
    <location>
        <begin position="1"/>
        <end position="26"/>
    </location>
</feature>
<evidence type="ECO:0000313" key="5">
    <source>
        <dbReference type="Proteomes" id="UP000242763"/>
    </source>
</evidence>
<name>A0A1I3M0J3_9HYPH</name>
<dbReference type="PANTHER" id="PTHR35936:SF17">
    <property type="entry name" value="ARGININE-BINDING EXTRACELLULAR PROTEIN ARTP"/>
    <property type="match status" value="1"/>
</dbReference>
<keyword evidence="1 2" id="KW-0732">Signal</keyword>
<evidence type="ECO:0000313" key="4">
    <source>
        <dbReference type="EMBL" id="SFI90447.1"/>
    </source>
</evidence>
<gene>
    <name evidence="4" type="ORF">SAMN03080618_01615</name>
</gene>
<accession>A0A1I3M0J3</accession>
<sequence length="265" mass="28519">MKFIKSLAVASAMCALSLAGTSIASANSYERIIESGKIRISTDLAIPPSGMLDAELKPIGSDVETAKLLAEDWGLELEFIETTGATRIPNLQTDKADIVISTLSVTPQRAEVIDFSKPYAGLQSVIGAPAAAQIAGWDDIRGKTVTVTRGTTQDTELTAMAAERGFNIARYDDDATMVTAAVTGQAEMVATSATIVQQIGERNKDLAYEPKFTIRVFDLAIGVRKGEPELLEKLNEWVSANLKNGKLNDIYQKYHGTPLPAEILQ</sequence>
<dbReference type="OrthoDB" id="6192933at2"/>
<dbReference type="Proteomes" id="UP000242763">
    <property type="component" value="Unassembled WGS sequence"/>
</dbReference>
<organism evidence="4 5">
    <name type="scientific">Aquamicrobium aerolatum DSM 21857</name>
    <dbReference type="NCBI Taxonomy" id="1121003"/>
    <lineage>
        <taxon>Bacteria</taxon>
        <taxon>Pseudomonadati</taxon>
        <taxon>Pseudomonadota</taxon>
        <taxon>Alphaproteobacteria</taxon>
        <taxon>Hyphomicrobiales</taxon>
        <taxon>Phyllobacteriaceae</taxon>
        <taxon>Aerobium</taxon>
    </lineage>
</organism>
<dbReference type="InterPro" id="IPR001638">
    <property type="entry name" value="Solute-binding_3/MltF_N"/>
</dbReference>
<dbReference type="SMART" id="SM00062">
    <property type="entry name" value="PBPb"/>
    <property type="match status" value="1"/>
</dbReference>
<feature type="chain" id="PRO_5017257811" evidence="2">
    <location>
        <begin position="27"/>
        <end position="265"/>
    </location>
</feature>
<keyword evidence="5" id="KW-1185">Reference proteome</keyword>
<dbReference type="STRING" id="1121003.SAMN03080618_01615"/>
<dbReference type="PANTHER" id="PTHR35936">
    <property type="entry name" value="MEMBRANE-BOUND LYTIC MUREIN TRANSGLYCOSYLASE F"/>
    <property type="match status" value="1"/>
</dbReference>
<proteinExistence type="predicted"/>
<reference evidence="5" key="1">
    <citation type="submission" date="2016-10" db="EMBL/GenBank/DDBJ databases">
        <authorList>
            <person name="Varghese N."/>
            <person name="Submissions S."/>
        </authorList>
    </citation>
    <scope>NUCLEOTIDE SEQUENCE [LARGE SCALE GENOMIC DNA]</scope>
    <source>
        <strain evidence="5">DSM 21857</strain>
    </source>
</reference>
<dbReference type="Gene3D" id="3.40.190.10">
    <property type="entry name" value="Periplasmic binding protein-like II"/>
    <property type="match status" value="2"/>
</dbReference>
<feature type="domain" description="Solute-binding protein family 3/N-terminal" evidence="3">
    <location>
        <begin position="37"/>
        <end position="258"/>
    </location>
</feature>
<dbReference type="Pfam" id="PF00497">
    <property type="entry name" value="SBP_bac_3"/>
    <property type="match status" value="1"/>
</dbReference>
<evidence type="ECO:0000259" key="3">
    <source>
        <dbReference type="SMART" id="SM00062"/>
    </source>
</evidence>
<dbReference type="AlphaFoldDB" id="A0A1I3M0J3"/>
<evidence type="ECO:0000256" key="1">
    <source>
        <dbReference type="ARBA" id="ARBA00022729"/>
    </source>
</evidence>
<dbReference type="EMBL" id="FORF01000008">
    <property type="protein sequence ID" value="SFI90447.1"/>
    <property type="molecule type" value="Genomic_DNA"/>
</dbReference>
<dbReference type="SUPFAM" id="SSF53850">
    <property type="entry name" value="Periplasmic binding protein-like II"/>
    <property type="match status" value="1"/>
</dbReference>